<keyword evidence="2" id="KW-1185">Reference proteome</keyword>
<dbReference type="Proteomes" id="UP001164539">
    <property type="component" value="Chromosome 2"/>
</dbReference>
<protein>
    <submittedName>
        <fullName evidence="1">Vitellogenin-2-like</fullName>
    </submittedName>
</protein>
<gene>
    <name evidence="1" type="ORF">OWV82_004959</name>
</gene>
<comment type="caution">
    <text evidence="1">The sequence shown here is derived from an EMBL/GenBank/DDBJ whole genome shotgun (WGS) entry which is preliminary data.</text>
</comment>
<evidence type="ECO:0000313" key="2">
    <source>
        <dbReference type="Proteomes" id="UP001164539"/>
    </source>
</evidence>
<evidence type="ECO:0000313" key="1">
    <source>
        <dbReference type="EMBL" id="KAJ4726211.1"/>
    </source>
</evidence>
<name>A0ACC1YRY0_MELAZ</name>
<sequence length="296" mass="32928">MNPKTKTKLKWNKNGSGRFLLCFRPSVIDINTNDVSLVRPVRGCTDESSEPVLTSVAMGEKQRVAFPRIVPAAAASAVAASLSGDDDDDINIQEENGVLTKKMNKKKKKVVSRQRLLGILKAVLFETSMAKKIRKRRFQQKICQPGDPLNESSLNKELSEVDDGSILSNTCSSLRSSSLSTSVCPSSLSSKSYGLNTFDRKQQKQDNVRIQQHGKLCYPPNIGLCLLLISLLVLVFWGKVCAIFCTSTWLFFVPRWTIGNNSLGNMSTDSLRLDSEEYKKKIILEGLLERNHSRGL</sequence>
<reference evidence="1 2" key="1">
    <citation type="journal article" date="2023" name="Science">
        <title>Complex scaffold remodeling in plant triterpene biosynthesis.</title>
        <authorList>
            <person name="De La Pena R."/>
            <person name="Hodgson H."/>
            <person name="Liu J.C."/>
            <person name="Stephenson M.J."/>
            <person name="Martin A.C."/>
            <person name="Owen C."/>
            <person name="Harkess A."/>
            <person name="Leebens-Mack J."/>
            <person name="Jimenez L.E."/>
            <person name="Osbourn A."/>
            <person name="Sattely E.S."/>
        </authorList>
    </citation>
    <scope>NUCLEOTIDE SEQUENCE [LARGE SCALE GENOMIC DNA]</scope>
    <source>
        <strain evidence="2">cv. JPN11</strain>
        <tissue evidence="1">Leaf</tissue>
    </source>
</reference>
<accession>A0ACC1YRY0</accession>
<proteinExistence type="predicted"/>
<dbReference type="EMBL" id="CM051395">
    <property type="protein sequence ID" value="KAJ4726211.1"/>
    <property type="molecule type" value="Genomic_DNA"/>
</dbReference>
<organism evidence="1 2">
    <name type="scientific">Melia azedarach</name>
    <name type="common">Chinaberry tree</name>
    <dbReference type="NCBI Taxonomy" id="155640"/>
    <lineage>
        <taxon>Eukaryota</taxon>
        <taxon>Viridiplantae</taxon>
        <taxon>Streptophyta</taxon>
        <taxon>Embryophyta</taxon>
        <taxon>Tracheophyta</taxon>
        <taxon>Spermatophyta</taxon>
        <taxon>Magnoliopsida</taxon>
        <taxon>eudicotyledons</taxon>
        <taxon>Gunneridae</taxon>
        <taxon>Pentapetalae</taxon>
        <taxon>rosids</taxon>
        <taxon>malvids</taxon>
        <taxon>Sapindales</taxon>
        <taxon>Meliaceae</taxon>
        <taxon>Melia</taxon>
    </lineage>
</organism>